<dbReference type="PANTHER" id="PTHR35394:SF5">
    <property type="entry name" value="DUF3176 DOMAIN-CONTAINING PROTEIN"/>
    <property type="match status" value="1"/>
</dbReference>
<organism evidence="3 4">
    <name type="scientific">Plectosphaerella cucumerina</name>
    <dbReference type="NCBI Taxonomy" id="40658"/>
    <lineage>
        <taxon>Eukaryota</taxon>
        <taxon>Fungi</taxon>
        <taxon>Dikarya</taxon>
        <taxon>Ascomycota</taxon>
        <taxon>Pezizomycotina</taxon>
        <taxon>Sordariomycetes</taxon>
        <taxon>Hypocreomycetidae</taxon>
        <taxon>Glomerellales</taxon>
        <taxon>Plectosphaerellaceae</taxon>
        <taxon>Plectosphaerella</taxon>
    </lineage>
</organism>
<protein>
    <submittedName>
        <fullName evidence="3">Uncharacterized protein</fullName>
    </submittedName>
</protein>
<keyword evidence="2" id="KW-0472">Membrane</keyword>
<evidence type="ECO:0000313" key="3">
    <source>
        <dbReference type="EMBL" id="KAH7368434.1"/>
    </source>
</evidence>
<sequence length="675" mass="73817">MAAKSEAPLPVKLDVPVTEKPVAPESPEPSTQEDDKPKTLLARCGAVFDDWYYTGEIFGIIVSGLAIVSICIVVWYYDDKEAPVWVAAVPGRDKPFQFTINSLLSILSVFGSTCAMIPVTKGLGQLKYLWFMEKDRTLADLETFDSASRGKVGSAQLMWKLRFKHLAVLGGLASLLALAYGPFVQNLIVITIEYRDGNQTALASFTSSYHAGIDLGNNQTQIDRAMGFAIDSALRDTSVAWTIPPNLCKTGSCTWPEYYTAGVCARCTDISHLVSRECTPVSGEDDMEGGCNVFLPNGFGFNSTGSANVGAPLSKIVMAVNTTMPPLIYNYTTPLAIVQSIMGFDPKHHAANGSKLSTLEPFSIGEDSPLTARECALVPCVQKQRFNLSRTADTSKGQSTSSQESVPFLTILDDHWDTWDPRSVEGPPETWGDVYVNFDLHTEIPNPEESIKYGPFGFGRTAYWALREYLGGLFTGYVFTGIVDGTDPSIIFKSGVDMTKSTGSTDKAMMSIFLNSQHGNWTGTFCNNTLDTSNDFECAVRNVAAGVTNGMRISTWETVEDERVAIDGVTKEPKQICHAQWQYVAAPVAVWVLGLVLFLGVVWKTRRAGIKAWRTSSLATLLLRLDADSRDHLRDWQHKGDGELRDLAAGLRLRLHVDGAGPRFVKEEGASTGRV</sequence>
<dbReference type="Pfam" id="PF11374">
    <property type="entry name" value="DUF3176"/>
    <property type="match status" value="1"/>
</dbReference>
<reference evidence="3" key="1">
    <citation type="journal article" date="2021" name="Nat. Commun.">
        <title>Genetic determinants of endophytism in the Arabidopsis root mycobiome.</title>
        <authorList>
            <person name="Mesny F."/>
            <person name="Miyauchi S."/>
            <person name="Thiergart T."/>
            <person name="Pickel B."/>
            <person name="Atanasova L."/>
            <person name="Karlsson M."/>
            <person name="Huettel B."/>
            <person name="Barry K.W."/>
            <person name="Haridas S."/>
            <person name="Chen C."/>
            <person name="Bauer D."/>
            <person name="Andreopoulos W."/>
            <person name="Pangilinan J."/>
            <person name="LaButti K."/>
            <person name="Riley R."/>
            <person name="Lipzen A."/>
            <person name="Clum A."/>
            <person name="Drula E."/>
            <person name="Henrissat B."/>
            <person name="Kohler A."/>
            <person name="Grigoriev I.V."/>
            <person name="Martin F.M."/>
            <person name="Hacquard S."/>
        </authorList>
    </citation>
    <scope>NUCLEOTIDE SEQUENCE</scope>
    <source>
        <strain evidence="3">MPI-CAGE-AT-0016</strain>
    </source>
</reference>
<dbReference type="InterPro" id="IPR021514">
    <property type="entry name" value="DUF3176"/>
</dbReference>
<comment type="caution">
    <text evidence="3">The sequence shown here is derived from an EMBL/GenBank/DDBJ whole genome shotgun (WGS) entry which is preliminary data.</text>
</comment>
<dbReference type="EMBL" id="JAGPXD010000002">
    <property type="protein sequence ID" value="KAH7368434.1"/>
    <property type="molecule type" value="Genomic_DNA"/>
</dbReference>
<gene>
    <name evidence="3" type="ORF">B0T11DRAFT_349969</name>
</gene>
<accession>A0A8K0TJP3</accession>
<feature type="transmembrane region" description="Helical" evidence="2">
    <location>
        <begin position="57"/>
        <end position="77"/>
    </location>
</feature>
<dbReference type="PANTHER" id="PTHR35394">
    <property type="entry name" value="DUF3176 DOMAIN-CONTAINING PROTEIN"/>
    <property type="match status" value="1"/>
</dbReference>
<evidence type="ECO:0000256" key="2">
    <source>
        <dbReference type="SAM" id="Phobius"/>
    </source>
</evidence>
<feature type="region of interest" description="Disordered" evidence="1">
    <location>
        <begin position="1"/>
        <end position="36"/>
    </location>
</feature>
<proteinExistence type="predicted"/>
<keyword evidence="2" id="KW-1133">Transmembrane helix</keyword>
<evidence type="ECO:0000256" key="1">
    <source>
        <dbReference type="SAM" id="MobiDB-lite"/>
    </source>
</evidence>
<evidence type="ECO:0000313" key="4">
    <source>
        <dbReference type="Proteomes" id="UP000813385"/>
    </source>
</evidence>
<dbReference type="AlphaFoldDB" id="A0A8K0TJP3"/>
<feature type="transmembrane region" description="Helical" evidence="2">
    <location>
        <begin position="581"/>
        <end position="603"/>
    </location>
</feature>
<feature type="transmembrane region" description="Helical" evidence="2">
    <location>
        <begin position="97"/>
        <end position="119"/>
    </location>
</feature>
<dbReference type="Proteomes" id="UP000813385">
    <property type="component" value="Unassembled WGS sequence"/>
</dbReference>
<keyword evidence="2" id="KW-0812">Transmembrane</keyword>
<keyword evidence="4" id="KW-1185">Reference proteome</keyword>
<name>A0A8K0TJP3_9PEZI</name>
<feature type="transmembrane region" description="Helical" evidence="2">
    <location>
        <begin position="166"/>
        <end position="183"/>
    </location>
</feature>
<dbReference type="OrthoDB" id="4836460at2759"/>